<dbReference type="InterPro" id="IPR024983">
    <property type="entry name" value="CHAT_dom"/>
</dbReference>
<dbReference type="RefSeq" id="WP_089003961.1">
    <property type="nucleotide sequence ID" value="NZ_LT607752.1"/>
</dbReference>
<feature type="domain" description="CHAT" evidence="2">
    <location>
        <begin position="333"/>
        <end position="581"/>
    </location>
</feature>
<keyword evidence="4" id="KW-1185">Reference proteome</keyword>
<dbReference type="InterPro" id="IPR011990">
    <property type="entry name" value="TPR-like_helical_dom_sf"/>
</dbReference>
<dbReference type="InterPro" id="IPR019734">
    <property type="entry name" value="TPR_rpt"/>
</dbReference>
<evidence type="ECO:0000256" key="1">
    <source>
        <dbReference type="SAM" id="Coils"/>
    </source>
</evidence>
<dbReference type="Gene3D" id="3.40.50.300">
    <property type="entry name" value="P-loop containing nucleotide triphosphate hydrolases"/>
    <property type="match status" value="1"/>
</dbReference>
<dbReference type="Pfam" id="PF13424">
    <property type="entry name" value="TPR_12"/>
    <property type="match status" value="2"/>
</dbReference>
<proteinExistence type="predicted"/>
<dbReference type="SMART" id="SM00028">
    <property type="entry name" value="TPR"/>
    <property type="match status" value="10"/>
</dbReference>
<dbReference type="PANTHER" id="PTHR19959:SF119">
    <property type="entry name" value="FUNGAL LIPASE-LIKE DOMAIN-CONTAINING PROTEIN"/>
    <property type="match status" value="1"/>
</dbReference>
<organism evidence="3 4">
    <name type="scientific">Micromonospora rifamycinica</name>
    <dbReference type="NCBI Taxonomy" id="291594"/>
    <lineage>
        <taxon>Bacteria</taxon>
        <taxon>Bacillati</taxon>
        <taxon>Actinomycetota</taxon>
        <taxon>Actinomycetes</taxon>
        <taxon>Micromonosporales</taxon>
        <taxon>Micromonosporaceae</taxon>
        <taxon>Micromonospora</taxon>
    </lineage>
</organism>
<dbReference type="SUPFAM" id="SSF50494">
    <property type="entry name" value="Trypsin-like serine proteases"/>
    <property type="match status" value="1"/>
</dbReference>
<dbReference type="Gene3D" id="1.25.40.10">
    <property type="entry name" value="Tetratricopeptide repeat domain"/>
    <property type="match status" value="4"/>
</dbReference>
<dbReference type="Pfam" id="PF12770">
    <property type="entry name" value="CHAT"/>
    <property type="match status" value="1"/>
</dbReference>
<protein>
    <submittedName>
        <fullName evidence="3">Tetratricopeptide (TPR) repeat</fullName>
    </submittedName>
</protein>
<name>A0A1C5HQE9_9ACTN</name>
<feature type="coiled-coil region" evidence="1">
    <location>
        <begin position="1410"/>
        <end position="1437"/>
    </location>
</feature>
<dbReference type="InterPro" id="IPR027417">
    <property type="entry name" value="P-loop_NTPase"/>
</dbReference>
<dbReference type="Gene3D" id="2.40.10.120">
    <property type="match status" value="1"/>
</dbReference>
<keyword evidence="1" id="KW-0175">Coiled coil</keyword>
<dbReference type="InterPro" id="IPR009003">
    <property type="entry name" value="Peptidase_S1_PA"/>
</dbReference>
<dbReference type="Pfam" id="PF13365">
    <property type="entry name" value="Trypsin_2"/>
    <property type="match status" value="1"/>
</dbReference>
<dbReference type="EMBL" id="LT607752">
    <property type="protein sequence ID" value="SCG48219.1"/>
    <property type="molecule type" value="Genomic_DNA"/>
</dbReference>
<accession>A0A1C5HQE9</accession>
<sequence length="1666" mass="175734">MDGEVSGRGRWEALAAHRVAEVLVVRSDGTPGRGSGYRVRDDLVLTAAHVVTGGTGVTVRFDAEQPGEWSAPGTVAWCDPTADVALVRLARVDGVSVVPVRFGRLTATAQQVPTHVVGFPRWKLRTTPDGVPVREAHHAVGSIAGLSNPKSRTLEIRVDPPAADPQAGVSPWEAMSGAAVWVAGCVVGVVSAHHRREGPGFLTAVRIEHCFSGQDGPGELLGPGAGSLVDVLAEDGAGAGRVVTEPAAVDLVLRVGGDGGVALTGGQVVVSGRHRGVSPELADAVARLVRARADLVGVRGTGAAVEDPVGVAAGAVGRLLAADLLPEAVVTGLRQEYARARARDLPVRLGVQVDGELARLPWETLWLPGEGSALALDGGVRLYRRVGTGTTTPTGGPLRIVVAISSPLSGGGGLLDYERELRNVVQAVRGARAHEAAVRIVHFATTREIRAALTEWPAHVLHLSGHGGPGVVELEDEAGAARRVDVDTFVREAIPVGRMPPVAVLAACYTGAEAGVSSVGGGSFAAGLLAAGASVVIASQTAITDVYATRMFAKIYENVAADPGADVIAAAAQARREVQQELGQSTVDGAGRSPGLGEWAAVSVLAGVGWFPVLDPARPGLVGVTTPTAAGVLRRQPGDVVGRRWEQRRLPARLLGRSTAGVVLHGVGGVGKTTLADELIARIVEADPSRLVAVVRNEVGVDVVITAILDAVTDNLRLSRPVWASPVVLAGLRQAHDGNLSWRRRLEILDGQVLPTVPVLLVVDNFEDNLTPAGDDGRREVADPDLAALLARLAASAGAARLLITSRYRFTLPEHAEYALTFQPVGPLSAAETLKLAWALPQLDLLDETQLAQVWRSVGGHPRCLEYLDALLAGGQARFADVRIRLLNAAAARLAARGHSTVDIDRYLSEHGGLDAALAETAALAADDVLLDDLLTQLDRTPHARALLWGASVYRRAVDHHALAFQLGVPDPHAANTAAVHSARQTVQDILTRAQVPPGPIDPARLPASVRALLDPHLAVRPTPPVRVEVDLAPPLGACTASSLLTATTPDGQAHVFVHRWTASELHRRERSRGDTTALTLAHRHAADYWRWRVATWPQSADEDVDDLREAYHHYQQAHLLGDTTVAAELATTAWHLELRLSGIGRRAEALTYCQHAVALKRDLARADEPAHIRDLAGFLNNLGIRLSELGRQEEALAATTEAVDVHRRLAAADPGAFAAGLGMSLNNLGTTLAGLGRWAEALTVTIEAVEVRRRLAAADPEASEPDLAMSLNNLGAVLAGLGRRAEALTVTIEAVEVRRRLAAADPEAYEPDLAASLGNLGIRLSGLGRRAEALTATIEAVEVYRRLAAGNPGAFEPDFAKSLNNLGTMLAELGRWEEALTAATEAVEVYRRLAAVHPGAFEAGLGMSLNNLGVRLSELERRAEALTATTEAVEIRRRLAAVNPGAFEPDLAMSLSNLGIRLSELDRGEEALAAATEAVAVYRRLAAANPGAFEPNLATSLNNLSVRLSELGRLPEALVTTTEAVEVRRRLATVNPGAFEPDLALSLNNLGAMLSGLGLLEEALTATTEAVEVRRRLATANPGAFEPDLALSLRNLGGILTGLDRWEEALATLSEAVGIYRRRSAQRPAVYTRPLRASLTTLADVLVNLGRHDEANGVRREIDGL</sequence>
<dbReference type="PANTHER" id="PTHR19959">
    <property type="entry name" value="KINESIN LIGHT CHAIN"/>
    <property type="match status" value="1"/>
</dbReference>
<dbReference type="Pfam" id="PF13374">
    <property type="entry name" value="TPR_10"/>
    <property type="match status" value="6"/>
</dbReference>
<dbReference type="Proteomes" id="UP000198226">
    <property type="component" value="Chromosome I"/>
</dbReference>
<reference evidence="4" key="1">
    <citation type="submission" date="2016-06" db="EMBL/GenBank/DDBJ databases">
        <authorList>
            <person name="Varghese N."/>
            <person name="Submissions Spin"/>
        </authorList>
    </citation>
    <scope>NUCLEOTIDE SEQUENCE [LARGE SCALE GENOMIC DNA]</scope>
    <source>
        <strain evidence="4">DSM 44983</strain>
    </source>
</reference>
<gene>
    <name evidence="3" type="ORF">GA0070623_1554</name>
</gene>
<dbReference type="SUPFAM" id="SSF48452">
    <property type="entry name" value="TPR-like"/>
    <property type="match status" value="3"/>
</dbReference>
<dbReference type="OrthoDB" id="5379188at2"/>
<dbReference type="SUPFAM" id="SSF52540">
    <property type="entry name" value="P-loop containing nucleoside triphosphate hydrolases"/>
    <property type="match status" value="1"/>
</dbReference>
<evidence type="ECO:0000313" key="3">
    <source>
        <dbReference type="EMBL" id="SCG48219.1"/>
    </source>
</evidence>
<evidence type="ECO:0000259" key="2">
    <source>
        <dbReference type="Pfam" id="PF12770"/>
    </source>
</evidence>
<evidence type="ECO:0000313" key="4">
    <source>
        <dbReference type="Proteomes" id="UP000198226"/>
    </source>
</evidence>